<feature type="transmembrane region" description="Helical" evidence="1">
    <location>
        <begin position="407"/>
        <end position="431"/>
    </location>
</feature>
<feature type="transmembrane region" description="Helical" evidence="1">
    <location>
        <begin position="287"/>
        <end position="310"/>
    </location>
</feature>
<dbReference type="InterPro" id="IPR002798">
    <property type="entry name" value="SpoIIM-like"/>
</dbReference>
<dbReference type="GeneID" id="56029596"/>
<name>A0A7D5GCJ0_9EURY</name>
<dbReference type="PANTHER" id="PTHR35337:SF1">
    <property type="entry name" value="SLR1478 PROTEIN"/>
    <property type="match status" value="1"/>
</dbReference>
<feature type="transmembrane region" description="Helical" evidence="1">
    <location>
        <begin position="258"/>
        <end position="281"/>
    </location>
</feature>
<keyword evidence="1" id="KW-0472">Membrane</keyword>
<feature type="transmembrane region" description="Helical" evidence="1">
    <location>
        <begin position="379"/>
        <end position="400"/>
    </location>
</feature>
<keyword evidence="3" id="KW-1185">Reference proteome</keyword>
<dbReference type="Pfam" id="PF01944">
    <property type="entry name" value="SpoIIM"/>
    <property type="match status" value="1"/>
</dbReference>
<organism evidence="2 3">
    <name type="scientific">Halorarum halophilum</name>
    <dbReference type="NCBI Taxonomy" id="2743090"/>
    <lineage>
        <taxon>Archaea</taxon>
        <taxon>Methanobacteriati</taxon>
        <taxon>Methanobacteriota</taxon>
        <taxon>Stenosarchaea group</taxon>
        <taxon>Halobacteria</taxon>
        <taxon>Halobacteriales</taxon>
        <taxon>Haloferacaceae</taxon>
        <taxon>Halorarum</taxon>
    </lineage>
</organism>
<dbReference type="KEGG" id="halg:HUG10_12145"/>
<accession>A0A7D5GCJ0</accession>
<protein>
    <submittedName>
        <fullName evidence="2">Stage II sporulation protein M</fullName>
    </submittedName>
</protein>
<keyword evidence="1" id="KW-0812">Transmembrane</keyword>
<dbReference type="Proteomes" id="UP000509750">
    <property type="component" value="Chromosome"/>
</dbReference>
<feature type="transmembrane region" description="Helical" evidence="1">
    <location>
        <begin position="490"/>
        <end position="509"/>
    </location>
</feature>
<evidence type="ECO:0000313" key="3">
    <source>
        <dbReference type="Proteomes" id="UP000509750"/>
    </source>
</evidence>
<reference evidence="2 3" key="1">
    <citation type="submission" date="2020-07" db="EMBL/GenBank/DDBJ databases">
        <title>Gai3-2, isolated from salt lake.</title>
        <authorList>
            <person name="Cui H."/>
            <person name="Shi X."/>
        </authorList>
    </citation>
    <scope>NUCLEOTIDE SEQUENCE [LARGE SCALE GENOMIC DNA]</scope>
    <source>
        <strain evidence="2 3">Gai3-2</strain>
    </source>
</reference>
<dbReference type="PANTHER" id="PTHR35337">
    <property type="entry name" value="SLR1478 PROTEIN"/>
    <property type="match status" value="1"/>
</dbReference>
<feature type="transmembrane region" description="Helical" evidence="1">
    <location>
        <begin position="174"/>
        <end position="198"/>
    </location>
</feature>
<gene>
    <name evidence="2" type="ORF">HUG10_12145</name>
</gene>
<evidence type="ECO:0000313" key="2">
    <source>
        <dbReference type="EMBL" id="QLG28252.1"/>
    </source>
</evidence>
<dbReference type="AlphaFoldDB" id="A0A7D5GCJ0"/>
<feature type="transmembrane region" description="Helical" evidence="1">
    <location>
        <begin position="451"/>
        <end position="469"/>
    </location>
</feature>
<keyword evidence="1" id="KW-1133">Transmembrane helix</keyword>
<proteinExistence type="predicted"/>
<feature type="transmembrane region" description="Helical" evidence="1">
    <location>
        <begin position="232"/>
        <end position="251"/>
    </location>
</feature>
<feature type="transmembrane region" description="Helical" evidence="1">
    <location>
        <begin position="205"/>
        <end position="226"/>
    </location>
</feature>
<dbReference type="RefSeq" id="WP_179169827.1">
    <property type="nucleotide sequence ID" value="NZ_CP058529.1"/>
</dbReference>
<dbReference type="OrthoDB" id="343191at2157"/>
<dbReference type="EMBL" id="CP058529">
    <property type="protein sequence ID" value="QLG28252.1"/>
    <property type="molecule type" value="Genomic_DNA"/>
</dbReference>
<feature type="transmembrane region" description="Helical" evidence="1">
    <location>
        <begin position="121"/>
        <end position="154"/>
    </location>
</feature>
<sequence>MSTDRSPSLSDALTAAGRVLVDHPVAVVSAYLLATAVVPVARVPFLAAFAAAVGLLASMGRIEPLVQALADQEAVLTEGGGQGEGSIPGGFGEGFGGGGGSDPALSPELQSAVDGLLIPEVGALLVAGLVVTAVVALLAQSVASAVTYGTLWAAIDERPPLVDGVATAGRWRSYLGLVLVRIAVVGLAVAVPLAVGVLLGGAAGLAVGGLLALAGLLVVLATLLLLAFSGPAVVVDGVGAMGAIRGSVGFVRRNPGVTVAFVLVAAGAYVGASILVGLLNVAGAGRIGGVILALAVAPLLDAFATALYAGRGLPAAADRRTVGSRLRGGVRGGWRELWRFVRHHPIANVLGALLIVAGIAGGYAYTAPMGVSIPPPADVAGVFGVVPIGPFANIAANNWLVSAGTAFGGLAFGVPAAASLLFNGVLIGALAGLFDRLAFIALVAPHGVLELPAIAVAGGLGLHLGVVGWRAVRGQSDAAAVAAELRRATWVLVGLALVLVLASFVEAFLTPRIAAYVLG</sequence>
<feature type="transmembrane region" description="Helical" evidence="1">
    <location>
        <begin position="30"/>
        <end position="57"/>
    </location>
</feature>
<evidence type="ECO:0000256" key="1">
    <source>
        <dbReference type="SAM" id="Phobius"/>
    </source>
</evidence>
<feature type="transmembrane region" description="Helical" evidence="1">
    <location>
        <begin position="345"/>
        <end position="367"/>
    </location>
</feature>